<comment type="caution">
    <text evidence="7">The sequence shown here is derived from an EMBL/GenBank/DDBJ whole genome shotgun (WGS) entry which is preliminary data.</text>
</comment>
<accession>A0A4R4KH02</accession>
<dbReference type="PANTHER" id="PTHR43133:SF46">
    <property type="entry name" value="RNA POLYMERASE SIGMA-70 FACTOR ECF SUBFAMILY"/>
    <property type="match status" value="1"/>
</dbReference>
<sequence length="228" mass="26434">MQTRVTIETFETTPAFWPATTAGLSTGPQTQETAKPTDISELFIRKTFEECPEKGCELLFSRYYGILCSHAVRYVYSREIAEDLVSDVFCKFWKSRSFESVTSSYRFYLFRCVRNEAFNYLRLEFKKLEGIEMAESRETANGQRPDHMMQFEEVFTRVEILVESLPPQCRKVFLMNRFEGYKYKDIADELGISVKTVEAHISKALGTVRQGLKDYWLVGAALLPLMNL</sequence>
<dbReference type="NCBIfam" id="TIGR02937">
    <property type="entry name" value="sigma70-ECF"/>
    <property type="match status" value="1"/>
</dbReference>
<dbReference type="InterPro" id="IPR039425">
    <property type="entry name" value="RNA_pol_sigma-70-like"/>
</dbReference>
<evidence type="ECO:0000313" key="7">
    <source>
        <dbReference type="EMBL" id="TDB67330.1"/>
    </source>
</evidence>
<dbReference type="SUPFAM" id="SSF88946">
    <property type="entry name" value="Sigma2 domain of RNA polymerase sigma factors"/>
    <property type="match status" value="1"/>
</dbReference>
<comment type="similarity">
    <text evidence="1">Belongs to the sigma-70 factor family. ECF subfamily.</text>
</comment>
<evidence type="ECO:0000259" key="6">
    <source>
        <dbReference type="Pfam" id="PF08281"/>
    </source>
</evidence>
<dbReference type="Pfam" id="PF04542">
    <property type="entry name" value="Sigma70_r2"/>
    <property type="match status" value="1"/>
</dbReference>
<dbReference type="InterPro" id="IPR007627">
    <property type="entry name" value="RNA_pol_sigma70_r2"/>
</dbReference>
<dbReference type="InterPro" id="IPR014284">
    <property type="entry name" value="RNA_pol_sigma-70_dom"/>
</dbReference>
<organism evidence="7 8">
    <name type="scientific">Arundinibacter roseus</name>
    <dbReference type="NCBI Taxonomy" id="2070510"/>
    <lineage>
        <taxon>Bacteria</taxon>
        <taxon>Pseudomonadati</taxon>
        <taxon>Bacteroidota</taxon>
        <taxon>Cytophagia</taxon>
        <taxon>Cytophagales</taxon>
        <taxon>Spirosomataceae</taxon>
        <taxon>Arundinibacter</taxon>
    </lineage>
</organism>
<dbReference type="NCBIfam" id="TIGR02985">
    <property type="entry name" value="Sig70_bacteroi1"/>
    <property type="match status" value="1"/>
</dbReference>
<feature type="domain" description="RNA polymerase sigma factor 70 region 4 type 2" evidence="6">
    <location>
        <begin position="161"/>
        <end position="205"/>
    </location>
</feature>
<keyword evidence="3" id="KW-0731">Sigma factor</keyword>
<feature type="domain" description="RNA polymerase sigma-70 region 2" evidence="5">
    <location>
        <begin position="59"/>
        <end position="122"/>
    </location>
</feature>
<dbReference type="InterPro" id="IPR014327">
    <property type="entry name" value="RNA_pol_sigma70_bacteroid"/>
</dbReference>
<dbReference type="AlphaFoldDB" id="A0A4R4KH02"/>
<keyword evidence="4" id="KW-0804">Transcription</keyword>
<evidence type="ECO:0000259" key="5">
    <source>
        <dbReference type="Pfam" id="PF04542"/>
    </source>
</evidence>
<dbReference type="GO" id="GO:0006352">
    <property type="term" value="P:DNA-templated transcription initiation"/>
    <property type="evidence" value="ECO:0007669"/>
    <property type="project" value="InterPro"/>
</dbReference>
<gene>
    <name evidence="7" type="ORF">EZE20_05105</name>
</gene>
<dbReference type="EMBL" id="SMJU01000003">
    <property type="protein sequence ID" value="TDB67330.1"/>
    <property type="molecule type" value="Genomic_DNA"/>
</dbReference>
<dbReference type="InterPro" id="IPR013324">
    <property type="entry name" value="RNA_pol_sigma_r3/r4-like"/>
</dbReference>
<protein>
    <submittedName>
        <fullName evidence="7">RNA polymerase sigma-70 factor</fullName>
    </submittedName>
</protein>
<dbReference type="InterPro" id="IPR036388">
    <property type="entry name" value="WH-like_DNA-bd_sf"/>
</dbReference>
<keyword evidence="2" id="KW-0805">Transcription regulation</keyword>
<name>A0A4R4KH02_9BACT</name>
<dbReference type="Gene3D" id="1.10.1740.10">
    <property type="match status" value="1"/>
</dbReference>
<dbReference type="GO" id="GO:0016987">
    <property type="term" value="F:sigma factor activity"/>
    <property type="evidence" value="ECO:0007669"/>
    <property type="project" value="UniProtKB-KW"/>
</dbReference>
<dbReference type="InterPro" id="IPR013249">
    <property type="entry name" value="RNA_pol_sigma70_r4_t2"/>
</dbReference>
<dbReference type="RefSeq" id="WP_132115206.1">
    <property type="nucleotide sequence ID" value="NZ_SMJU01000003.1"/>
</dbReference>
<dbReference type="OrthoDB" id="1524077at2"/>
<proteinExistence type="inferred from homology"/>
<dbReference type="InterPro" id="IPR013325">
    <property type="entry name" value="RNA_pol_sigma_r2"/>
</dbReference>
<keyword evidence="8" id="KW-1185">Reference proteome</keyword>
<evidence type="ECO:0000313" key="8">
    <source>
        <dbReference type="Proteomes" id="UP000295706"/>
    </source>
</evidence>
<evidence type="ECO:0000256" key="3">
    <source>
        <dbReference type="ARBA" id="ARBA00023082"/>
    </source>
</evidence>
<dbReference type="PANTHER" id="PTHR43133">
    <property type="entry name" value="RNA POLYMERASE ECF-TYPE SIGMA FACTO"/>
    <property type="match status" value="1"/>
</dbReference>
<dbReference type="Pfam" id="PF08281">
    <property type="entry name" value="Sigma70_r4_2"/>
    <property type="match status" value="1"/>
</dbReference>
<dbReference type="SUPFAM" id="SSF88659">
    <property type="entry name" value="Sigma3 and sigma4 domains of RNA polymerase sigma factors"/>
    <property type="match status" value="1"/>
</dbReference>
<dbReference type="Proteomes" id="UP000295706">
    <property type="component" value="Unassembled WGS sequence"/>
</dbReference>
<dbReference type="GO" id="GO:0003677">
    <property type="term" value="F:DNA binding"/>
    <property type="evidence" value="ECO:0007669"/>
    <property type="project" value="InterPro"/>
</dbReference>
<evidence type="ECO:0000256" key="4">
    <source>
        <dbReference type="ARBA" id="ARBA00023163"/>
    </source>
</evidence>
<reference evidence="7 8" key="1">
    <citation type="submission" date="2019-02" db="EMBL/GenBank/DDBJ databases">
        <title>Arundinibacter roseus gen. nov., sp. nov., a new member of the family Cytophagaceae.</title>
        <authorList>
            <person name="Szuroczki S."/>
            <person name="Khayer B."/>
            <person name="Sproer C."/>
            <person name="Toumi M."/>
            <person name="Szabo A."/>
            <person name="Felfoldi T."/>
            <person name="Schumann P."/>
            <person name="Toth E."/>
        </authorList>
    </citation>
    <scope>NUCLEOTIDE SEQUENCE [LARGE SCALE GENOMIC DNA]</scope>
    <source>
        <strain evidence="7 8">DMA-k-7a</strain>
    </source>
</reference>
<dbReference type="CDD" id="cd06171">
    <property type="entry name" value="Sigma70_r4"/>
    <property type="match status" value="1"/>
</dbReference>
<dbReference type="Gene3D" id="1.10.10.10">
    <property type="entry name" value="Winged helix-like DNA-binding domain superfamily/Winged helix DNA-binding domain"/>
    <property type="match status" value="1"/>
</dbReference>
<evidence type="ECO:0000256" key="2">
    <source>
        <dbReference type="ARBA" id="ARBA00023015"/>
    </source>
</evidence>
<evidence type="ECO:0000256" key="1">
    <source>
        <dbReference type="ARBA" id="ARBA00010641"/>
    </source>
</evidence>